<accession>A0ABY8VIE4</accession>
<protein>
    <submittedName>
        <fullName evidence="1">Uncharacterized protein</fullName>
    </submittedName>
</protein>
<evidence type="ECO:0000313" key="1">
    <source>
        <dbReference type="EMBL" id="WIM69435.1"/>
    </source>
</evidence>
<dbReference type="SUPFAM" id="SSF81606">
    <property type="entry name" value="PP2C-like"/>
    <property type="match status" value="1"/>
</dbReference>
<dbReference type="Proteomes" id="UP001238805">
    <property type="component" value="Chromosome"/>
</dbReference>
<gene>
    <name evidence="1" type="ORF">QP029_09245</name>
</gene>
<dbReference type="RefSeq" id="WP_284874029.1">
    <property type="nucleotide sequence ID" value="NZ_CP126970.1"/>
</dbReference>
<name>A0ABY8VIE4_9CORY</name>
<proteinExistence type="predicted"/>
<sequence length="261" mass="28436">MSRAWSWSAKPRSQDAVHAGPRHLVVADGATPLDPALAPRTSDFVASLVDALSPTPGTLLTDVHHALTRAQRECGTHGVTSTLSVVCWNAATVAVAVIADSPVIVETITGIDVITDEAFTTRESWLLEQSRRRDISDLQRRERAARNTADGRWVVSDWTDPAEIVAHLHTVRYPRRKVTRVAVCSDGMSAAVDTFGLLTWRGLLEVAEGGGVDKLLGELETLEASDPEASTFPRLSVSDDRSLAWGRLRTDMPTGHEQPFR</sequence>
<keyword evidence="2" id="KW-1185">Reference proteome</keyword>
<evidence type="ECO:0000313" key="2">
    <source>
        <dbReference type="Proteomes" id="UP001238805"/>
    </source>
</evidence>
<dbReference type="EMBL" id="CP126970">
    <property type="protein sequence ID" value="WIM69435.1"/>
    <property type="molecule type" value="Genomic_DNA"/>
</dbReference>
<organism evidence="1 2">
    <name type="scientific">Corynebacterium suedekumii</name>
    <dbReference type="NCBI Taxonomy" id="3049801"/>
    <lineage>
        <taxon>Bacteria</taxon>
        <taxon>Bacillati</taxon>
        <taxon>Actinomycetota</taxon>
        <taxon>Actinomycetes</taxon>
        <taxon>Mycobacteriales</taxon>
        <taxon>Corynebacteriaceae</taxon>
        <taxon>Corynebacterium</taxon>
    </lineage>
</organism>
<dbReference type="Gene3D" id="3.60.40.10">
    <property type="entry name" value="PPM-type phosphatase domain"/>
    <property type="match status" value="1"/>
</dbReference>
<reference evidence="1 2" key="1">
    <citation type="submission" date="2023-05" db="EMBL/GenBank/DDBJ databases">
        <title>Corynebacterium suedekumii sp. nov. and Corynebacterium breve sp. nov. isolated from raw cow's milk.</title>
        <authorList>
            <person name="Baer M.K."/>
            <person name="Mehl L."/>
            <person name="Hellmuth R."/>
            <person name="Marke G."/>
            <person name="Lipski A."/>
        </authorList>
    </citation>
    <scope>NUCLEOTIDE SEQUENCE [LARGE SCALE GENOMIC DNA]</scope>
    <source>
        <strain evidence="1 2">LM112</strain>
    </source>
</reference>
<dbReference type="InterPro" id="IPR036457">
    <property type="entry name" value="PPM-type-like_dom_sf"/>
</dbReference>